<evidence type="ECO:0000256" key="2">
    <source>
        <dbReference type="SAM" id="MobiDB-lite"/>
    </source>
</evidence>
<evidence type="ECO:0000313" key="3">
    <source>
        <dbReference type="EMBL" id="QNN47227.1"/>
    </source>
</evidence>
<dbReference type="PANTHER" id="PTHR46580">
    <property type="entry name" value="SENSOR KINASE-RELATED"/>
    <property type="match status" value="1"/>
</dbReference>
<evidence type="ECO:0000256" key="1">
    <source>
        <dbReference type="ARBA" id="ARBA00022729"/>
    </source>
</evidence>
<dbReference type="AlphaFoldDB" id="A0A7G9QV52"/>
<name>A0A7G9QV52_9GAMM</name>
<keyword evidence="4" id="KW-1185">Reference proteome</keyword>
<organism evidence="3 4">
    <name type="scientific">Thermomonas brevis</name>
    <dbReference type="NCBI Taxonomy" id="215691"/>
    <lineage>
        <taxon>Bacteria</taxon>
        <taxon>Pseudomonadati</taxon>
        <taxon>Pseudomonadota</taxon>
        <taxon>Gammaproteobacteria</taxon>
        <taxon>Lysobacterales</taxon>
        <taxon>Lysobacteraceae</taxon>
        <taxon>Thermomonas</taxon>
    </lineage>
</organism>
<dbReference type="Proteomes" id="UP000515977">
    <property type="component" value="Chromosome"/>
</dbReference>
<evidence type="ECO:0000313" key="4">
    <source>
        <dbReference type="Proteomes" id="UP000515977"/>
    </source>
</evidence>
<dbReference type="Gene3D" id="2.130.10.130">
    <property type="entry name" value="Integrin alpha, N-terminal"/>
    <property type="match status" value="2"/>
</dbReference>
<dbReference type="EMBL" id="CP060711">
    <property type="protein sequence ID" value="QNN47227.1"/>
    <property type="molecule type" value="Genomic_DNA"/>
</dbReference>
<protein>
    <submittedName>
        <fullName evidence="3">VCBS repeat-containing protein</fullName>
    </submittedName>
</protein>
<keyword evidence="1" id="KW-0732">Signal</keyword>
<dbReference type="SUPFAM" id="SSF69318">
    <property type="entry name" value="Integrin alpha N-terminal domain"/>
    <property type="match status" value="2"/>
</dbReference>
<sequence length="385" mass="41677">MNKSFSFNPLQQYPPQQPNQEGLYSADSVAIGDITGDGRFDVVITASSLISEASTPDLTSQIMVFPQLSNGALGAPIQAAYLDHAGWMQASLTISDLDNDGAQEIIVAHQDGLSVAKFQSSTNSLDVTIINELGNFSSVVAADFDSDGKIDVIAQTWNTGAVLYRGNGKSELSRYKEIMTPLAGYNRIIARDMNQDNRPDLVMTNGQGWGSWYLMLNQGDGAFRDATPYTLPRRPSDNWPWMAWGVDARDLNGDGRRDVVTSLASNRPAGIGVFLAKPDGSYELDQILDSYDIPEPVTIADLDGNGLDDIITLHGGFFSMGYYLQGPNGFEPETLISVSLTGWPTSHYRPDGLAVGDINSDGCRDVAIADSQHGLLIRTGSNCRH</sequence>
<accession>A0A7G9QV52</accession>
<dbReference type="RefSeq" id="WP_187570974.1">
    <property type="nucleotide sequence ID" value="NZ_CP060711.1"/>
</dbReference>
<proteinExistence type="predicted"/>
<reference evidence="3 4" key="1">
    <citation type="submission" date="2020-08" db="EMBL/GenBank/DDBJ databases">
        <title>Genome sequence of Thermomonas brevis KACC 16975T.</title>
        <authorList>
            <person name="Hyun D.-W."/>
            <person name="Bae J.-W."/>
        </authorList>
    </citation>
    <scope>NUCLEOTIDE SEQUENCE [LARGE SCALE GENOMIC DNA]</scope>
    <source>
        <strain evidence="3 4">KACC 16975</strain>
    </source>
</reference>
<gene>
    <name evidence="3" type="ORF">H9L17_03490</name>
</gene>
<dbReference type="Pfam" id="PF13517">
    <property type="entry name" value="FG-GAP_3"/>
    <property type="match status" value="2"/>
</dbReference>
<feature type="compositionally biased region" description="Low complexity" evidence="2">
    <location>
        <begin position="8"/>
        <end position="20"/>
    </location>
</feature>
<dbReference type="InterPro" id="IPR013517">
    <property type="entry name" value="FG-GAP"/>
</dbReference>
<feature type="region of interest" description="Disordered" evidence="2">
    <location>
        <begin position="1"/>
        <end position="22"/>
    </location>
</feature>
<dbReference type="Gene3D" id="2.40.128.340">
    <property type="match status" value="1"/>
</dbReference>
<dbReference type="KEGG" id="tbv:H9L17_03490"/>
<dbReference type="InterPro" id="IPR028994">
    <property type="entry name" value="Integrin_alpha_N"/>
</dbReference>
<dbReference type="PANTHER" id="PTHR46580:SF4">
    <property type="entry name" value="ATP_GTP-BINDING PROTEIN"/>
    <property type="match status" value="1"/>
</dbReference>